<name>A0A2V2NBD5_9EURY</name>
<dbReference type="OrthoDB" id="377799at2157"/>
<dbReference type="Proteomes" id="UP000245934">
    <property type="component" value="Unassembled WGS sequence"/>
</dbReference>
<gene>
    <name evidence="1" type="ORF">DLD82_02250</name>
</gene>
<keyword evidence="2" id="KW-1185">Reference proteome</keyword>
<dbReference type="Pfam" id="PF10133">
    <property type="entry name" value="CooT"/>
    <property type="match status" value="1"/>
</dbReference>
<comment type="caution">
    <text evidence="1">The sequence shown here is derived from an EMBL/GenBank/DDBJ whole genome shotgun (WGS) entry which is preliminary data.</text>
</comment>
<proteinExistence type="predicted"/>
<dbReference type="RefSeq" id="WP_109939482.1">
    <property type="nucleotide sequence ID" value="NZ_CP176366.1"/>
</dbReference>
<dbReference type="AlphaFoldDB" id="A0A2V2NBD5"/>
<protein>
    <submittedName>
        <fullName evidence="1">Uncharacterized protein</fullName>
    </submittedName>
</protein>
<dbReference type="EMBL" id="QGMZ01000006">
    <property type="protein sequence ID" value="PWR75905.1"/>
    <property type="molecule type" value="Genomic_DNA"/>
</dbReference>
<accession>A0A2V2NBD5</accession>
<reference evidence="1 2" key="1">
    <citation type="submission" date="2018-05" db="EMBL/GenBank/DDBJ databases">
        <title>Draft genome of Methanospirillum stamsii Pt1.</title>
        <authorList>
            <person name="Dueholm M.S."/>
            <person name="Nielsen P.H."/>
            <person name="Bakmann L.F."/>
            <person name="Otzen D.E."/>
        </authorList>
    </citation>
    <scope>NUCLEOTIDE SEQUENCE [LARGE SCALE GENOMIC DNA]</scope>
    <source>
        <strain evidence="1 2">Pt1</strain>
    </source>
</reference>
<sequence>MCEFNVYRVGENPEDKELVAKDIVIVKSQDNRIVLLNVLGVPVYVESVIIREVNTMTQELILQKTDSS</sequence>
<evidence type="ECO:0000313" key="1">
    <source>
        <dbReference type="EMBL" id="PWR75905.1"/>
    </source>
</evidence>
<evidence type="ECO:0000313" key="2">
    <source>
        <dbReference type="Proteomes" id="UP000245934"/>
    </source>
</evidence>
<dbReference type="InterPro" id="IPR019300">
    <property type="entry name" value="CooT"/>
</dbReference>
<organism evidence="1 2">
    <name type="scientific">Methanospirillum stamsii</name>
    <dbReference type="NCBI Taxonomy" id="1277351"/>
    <lineage>
        <taxon>Archaea</taxon>
        <taxon>Methanobacteriati</taxon>
        <taxon>Methanobacteriota</taxon>
        <taxon>Stenosarchaea group</taxon>
        <taxon>Methanomicrobia</taxon>
        <taxon>Methanomicrobiales</taxon>
        <taxon>Methanospirillaceae</taxon>
        <taxon>Methanospirillum</taxon>
    </lineage>
</organism>
<dbReference type="GeneID" id="97611527"/>